<proteinExistence type="predicted"/>
<dbReference type="PANTHER" id="PTHR21696:SF2">
    <property type="entry name" value="PROTEIN UNC-79 HOMOLOG"/>
    <property type="match status" value="1"/>
</dbReference>
<dbReference type="EMBL" id="KZ309347">
    <property type="protein sequence ID" value="KAG8238372.1"/>
    <property type="molecule type" value="Genomic_DNA"/>
</dbReference>
<dbReference type="Proteomes" id="UP000792457">
    <property type="component" value="Unassembled WGS sequence"/>
</dbReference>
<dbReference type="PANTHER" id="PTHR21696">
    <property type="entry name" value="PROTEIN UNC-79 HOMOLOG"/>
    <property type="match status" value="1"/>
</dbReference>
<accession>A0A8K0P9S2</accession>
<dbReference type="OrthoDB" id="6270916at2759"/>
<reference evidence="1" key="2">
    <citation type="submission" date="2017-10" db="EMBL/GenBank/DDBJ databases">
        <title>Ladona fulva Genome sequencing and assembly.</title>
        <authorList>
            <person name="Murali S."/>
            <person name="Richards S."/>
            <person name="Bandaranaike D."/>
            <person name="Bellair M."/>
            <person name="Blankenburg K."/>
            <person name="Chao H."/>
            <person name="Dinh H."/>
            <person name="Doddapaneni H."/>
            <person name="Dugan-Rocha S."/>
            <person name="Elkadiri S."/>
            <person name="Gnanaolivu R."/>
            <person name="Hernandez B."/>
            <person name="Skinner E."/>
            <person name="Javaid M."/>
            <person name="Lee S."/>
            <person name="Li M."/>
            <person name="Ming W."/>
            <person name="Munidasa M."/>
            <person name="Muniz J."/>
            <person name="Nguyen L."/>
            <person name="Hughes D."/>
            <person name="Osuji N."/>
            <person name="Pu L.-L."/>
            <person name="Puazo M."/>
            <person name="Qu C."/>
            <person name="Quiroz J."/>
            <person name="Raj R."/>
            <person name="Weissenberger G."/>
            <person name="Xin Y."/>
            <person name="Zou X."/>
            <person name="Han Y."/>
            <person name="Worley K."/>
            <person name="Muzny D."/>
            <person name="Gibbs R."/>
        </authorList>
    </citation>
    <scope>NUCLEOTIDE SEQUENCE</scope>
    <source>
        <strain evidence="1">Sampled in the wild</strain>
    </source>
</reference>
<comment type="caution">
    <text evidence="1">The sequence shown here is derived from an EMBL/GenBank/DDBJ whole genome shotgun (WGS) entry which is preliminary data.</text>
</comment>
<gene>
    <name evidence="1" type="ORF">J437_LFUL018172</name>
</gene>
<feature type="non-terminal residue" evidence="1">
    <location>
        <position position="256"/>
    </location>
</feature>
<dbReference type="AlphaFoldDB" id="A0A8K0P9S2"/>
<keyword evidence="2" id="KW-1185">Reference proteome</keyword>
<dbReference type="Pfam" id="PF14776">
    <property type="entry name" value="UNC-79"/>
    <property type="match status" value="1"/>
</dbReference>
<evidence type="ECO:0000313" key="2">
    <source>
        <dbReference type="Proteomes" id="UP000792457"/>
    </source>
</evidence>
<protein>
    <submittedName>
        <fullName evidence="1">Uncharacterized protein</fullName>
    </submittedName>
</protein>
<organism evidence="1 2">
    <name type="scientific">Ladona fulva</name>
    <name type="common">Scarce chaser dragonfly</name>
    <name type="synonym">Libellula fulva</name>
    <dbReference type="NCBI Taxonomy" id="123851"/>
    <lineage>
        <taxon>Eukaryota</taxon>
        <taxon>Metazoa</taxon>
        <taxon>Ecdysozoa</taxon>
        <taxon>Arthropoda</taxon>
        <taxon>Hexapoda</taxon>
        <taxon>Insecta</taxon>
        <taxon>Pterygota</taxon>
        <taxon>Palaeoptera</taxon>
        <taxon>Odonata</taxon>
        <taxon>Epiprocta</taxon>
        <taxon>Anisoptera</taxon>
        <taxon>Libelluloidea</taxon>
        <taxon>Libellulidae</taxon>
        <taxon>Ladona</taxon>
    </lineage>
</organism>
<sequence>MFYVSSVVTVKNEYLEEEWGRERQLSLHDYQLRLLHGIMPVPSGIDIANTLKHFSQTLLTVLKDVPSSPLEMLKFPDKDAVRLALYPNLDYKGLYNAIVQLMDVAPLIQYGLQAQHCQLLECLMSMRVNIAQDLLCVIAHGTSPARAAAAKLLFHYWPPFCSALVPLELQRRPGGAEWTPFVCQRDACPSAGTAEAVKVCYDHCIAIMFSAESGSPPPLYLCIECANEIHRAHPDRAFHDLLHPVQSLVSLSCENK</sequence>
<dbReference type="InterPro" id="IPR024855">
    <property type="entry name" value="UNC79"/>
</dbReference>
<name>A0A8K0P9S2_LADFU</name>
<reference evidence="1" key="1">
    <citation type="submission" date="2013-04" db="EMBL/GenBank/DDBJ databases">
        <authorList>
            <person name="Qu J."/>
            <person name="Murali S.C."/>
            <person name="Bandaranaike D."/>
            <person name="Bellair M."/>
            <person name="Blankenburg K."/>
            <person name="Chao H."/>
            <person name="Dinh H."/>
            <person name="Doddapaneni H."/>
            <person name="Downs B."/>
            <person name="Dugan-Rocha S."/>
            <person name="Elkadiri S."/>
            <person name="Gnanaolivu R.D."/>
            <person name="Hernandez B."/>
            <person name="Javaid M."/>
            <person name="Jayaseelan J.C."/>
            <person name="Lee S."/>
            <person name="Li M."/>
            <person name="Ming W."/>
            <person name="Munidasa M."/>
            <person name="Muniz J."/>
            <person name="Nguyen L."/>
            <person name="Ongeri F."/>
            <person name="Osuji N."/>
            <person name="Pu L.-L."/>
            <person name="Puazo M."/>
            <person name="Qu C."/>
            <person name="Quiroz J."/>
            <person name="Raj R."/>
            <person name="Weissenberger G."/>
            <person name="Xin Y."/>
            <person name="Zou X."/>
            <person name="Han Y."/>
            <person name="Richards S."/>
            <person name="Worley K."/>
            <person name="Muzny D."/>
            <person name="Gibbs R."/>
        </authorList>
    </citation>
    <scope>NUCLEOTIDE SEQUENCE</scope>
    <source>
        <strain evidence="1">Sampled in the wild</strain>
    </source>
</reference>
<evidence type="ECO:0000313" key="1">
    <source>
        <dbReference type="EMBL" id="KAG8238372.1"/>
    </source>
</evidence>